<dbReference type="Proteomes" id="UP001156836">
    <property type="component" value="Unassembled WGS sequence"/>
</dbReference>
<evidence type="ECO:0000313" key="4">
    <source>
        <dbReference type="EMBL" id="GLS05269.1"/>
    </source>
</evidence>
<dbReference type="EMBL" id="BSOZ01000040">
    <property type="protein sequence ID" value="GLS05269.1"/>
    <property type="molecule type" value="Genomic_DNA"/>
</dbReference>
<organism evidence="4 5">
    <name type="scientific">Chitiniphilus shinanonensis</name>
    <dbReference type="NCBI Taxonomy" id="553088"/>
    <lineage>
        <taxon>Bacteria</taxon>
        <taxon>Pseudomonadati</taxon>
        <taxon>Pseudomonadota</taxon>
        <taxon>Betaproteobacteria</taxon>
        <taxon>Neisseriales</taxon>
        <taxon>Chitinibacteraceae</taxon>
        <taxon>Chitiniphilus</taxon>
    </lineage>
</organism>
<dbReference type="InterPro" id="IPR001789">
    <property type="entry name" value="Sig_transdc_resp-reg_receiver"/>
</dbReference>
<dbReference type="PANTHER" id="PTHR44591:SF25">
    <property type="entry name" value="CHEMOTAXIS TWO-COMPONENT RESPONSE REGULATOR"/>
    <property type="match status" value="1"/>
</dbReference>
<keyword evidence="5" id="KW-1185">Reference proteome</keyword>
<gene>
    <name evidence="4" type="ORF">GCM10007860_24190</name>
</gene>
<keyword evidence="1 2" id="KW-0597">Phosphoprotein</keyword>
<dbReference type="InterPro" id="IPR050595">
    <property type="entry name" value="Bact_response_regulator"/>
</dbReference>
<evidence type="ECO:0000256" key="1">
    <source>
        <dbReference type="ARBA" id="ARBA00022553"/>
    </source>
</evidence>
<dbReference type="InterPro" id="IPR011006">
    <property type="entry name" value="CheY-like_superfamily"/>
</dbReference>
<feature type="domain" description="Response regulatory" evidence="3">
    <location>
        <begin position="5"/>
        <end position="117"/>
    </location>
</feature>
<proteinExistence type="predicted"/>
<dbReference type="PROSITE" id="PS50110">
    <property type="entry name" value="RESPONSE_REGULATORY"/>
    <property type="match status" value="1"/>
</dbReference>
<feature type="modified residue" description="4-aspartylphosphate" evidence="2">
    <location>
        <position position="54"/>
    </location>
</feature>
<evidence type="ECO:0000259" key="3">
    <source>
        <dbReference type="PROSITE" id="PS50110"/>
    </source>
</evidence>
<dbReference type="SUPFAM" id="SSF52172">
    <property type="entry name" value="CheY-like"/>
    <property type="match status" value="1"/>
</dbReference>
<dbReference type="Pfam" id="PF00072">
    <property type="entry name" value="Response_reg"/>
    <property type="match status" value="1"/>
</dbReference>
<evidence type="ECO:0000256" key="2">
    <source>
        <dbReference type="PROSITE-ProRule" id="PRU00169"/>
    </source>
</evidence>
<dbReference type="PANTHER" id="PTHR44591">
    <property type="entry name" value="STRESS RESPONSE REGULATOR PROTEIN 1"/>
    <property type="match status" value="1"/>
</dbReference>
<dbReference type="SMART" id="SM00448">
    <property type="entry name" value="REC"/>
    <property type="match status" value="1"/>
</dbReference>
<sequence length="119" mass="12707">MSALHILYVEDNAMLRATIAEYLADLGHVPVAVASAEDALAELQRQRFDVLLSDVSLPGLSGIELVRDAARQQPGLVLVLASGHDLSAEADLVGVPVQLLPKPFDIDALEAVLERASNR</sequence>
<dbReference type="Gene3D" id="3.40.50.2300">
    <property type="match status" value="1"/>
</dbReference>
<evidence type="ECO:0000313" key="5">
    <source>
        <dbReference type="Proteomes" id="UP001156836"/>
    </source>
</evidence>
<reference evidence="5" key="1">
    <citation type="journal article" date="2019" name="Int. J. Syst. Evol. Microbiol.">
        <title>The Global Catalogue of Microorganisms (GCM) 10K type strain sequencing project: providing services to taxonomists for standard genome sequencing and annotation.</title>
        <authorList>
            <consortium name="The Broad Institute Genomics Platform"/>
            <consortium name="The Broad Institute Genome Sequencing Center for Infectious Disease"/>
            <person name="Wu L."/>
            <person name="Ma J."/>
        </authorList>
    </citation>
    <scope>NUCLEOTIDE SEQUENCE [LARGE SCALE GENOMIC DNA]</scope>
    <source>
        <strain evidence="5">NBRC 104970</strain>
    </source>
</reference>
<accession>A0ABQ6BUV7</accession>
<comment type="caution">
    <text evidence="4">The sequence shown here is derived from an EMBL/GenBank/DDBJ whole genome shotgun (WGS) entry which is preliminary data.</text>
</comment>
<protein>
    <submittedName>
        <fullName evidence="4">Response regulator</fullName>
    </submittedName>
</protein>
<name>A0ABQ6BUV7_9NEIS</name>
<dbReference type="RefSeq" id="WP_018747203.1">
    <property type="nucleotide sequence ID" value="NZ_BAABUF010000014.1"/>
</dbReference>